<dbReference type="EMBL" id="JANFPI010000015">
    <property type="protein sequence ID" value="MCX8999994.1"/>
    <property type="molecule type" value="Genomic_DNA"/>
</dbReference>
<dbReference type="CDD" id="cd00291">
    <property type="entry name" value="SirA_YedF_YeeD"/>
    <property type="match status" value="1"/>
</dbReference>
<comment type="caution">
    <text evidence="3">The sequence shown here is derived from an EMBL/GenBank/DDBJ whole genome shotgun (WGS) entry which is preliminary data.</text>
</comment>
<gene>
    <name evidence="3" type="ORF">NOF55_23090</name>
</gene>
<proteinExistence type="inferred from homology"/>
<sequence length="79" mass="8887">MSANEETIYLLDMKGLRCPIPVARTRKAVRKLPSGTQIRVECTDPLADIDIPHMVNTDGHQLLDKGAIDGVRWYLIRLS</sequence>
<evidence type="ECO:0000256" key="1">
    <source>
        <dbReference type="ARBA" id="ARBA00008984"/>
    </source>
</evidence>
<name>A0AAE3N3M6_9HYPH</name>
<dbReference type="InterPro" id="IPR001455">
    <property type="entry name" value="TusA-like"/>
</dbReference>
<dbReference type="Pfam" id="PF01206">
    <property type="entry name" value="TusA"/>
    <property type="match status" value="1"/>
</dbReference>
<dbReference type="RefSeq" id="WP_306413495.1">
    <property type="nucleotide sequence ID" value="NZ_JANFPI010000015.1"/>
</dbReference>
<dbReference type="AlphaFoldDB" id="A0AAE3N3M6"/>
<evidence type="ECO:0000313" key="4">
    <source>
        <dbReference type="Proteomes" id="UP001208771"/>
    </source>
</evidence>
<comment type="similarity">
    <text evidence="1">Belongs to the sulfur carrier protein TusA family.</text>
</comment>
<protein>
    <submittedName>
        <fullName evidence="3">Sulfurtransferase TusA family protein</fullName>
    </submittedName>
</protein>
<dbReference type="PANTHER" id="PTHR33279:SF6">
    <property type="entry name" value="SULFUR CARRIER PROTEIN YEDF-RELATED"/>
    <property type="match status" value="1"/>
</dbReference>
<feature type="domain" description="UPF0033" evidence="2">
    <location>
        <begin position="11"/>
        <end position="71"/>
    </location>
</feature>
<dbReference type="Gene3D" id="3.30.110.40">
    <property type="entry name" value="TusA-like domain"/>
    <property type="match status" value="1"/>
</dbReference>
<evidence type="ECO:0000259" key="2">
    <source>
        <dbReference type="Pfam" id="PF01206"/>
    </source>
</evidence>
<keyword evidence="4" id="KW-1185">Reference proteome</keyword>
<dbReference type="SUPFAM" id="SSF64307">
    <property type="entry name" value="SirA-like"/>
    <property type="match status" value="1"/>
</dbReference>
<dbReference type="Proteomes" id="UP001208771">
    <property type="component" value="Unassembled WGS sequence"/>
</dbReference>
<reference evidence="3" key="1">
    <citation type="submission" date="2022-07" db="EMBL/GenBank/DDBJ databases">
        <title>Ectorhizobium quercum gen.nov., sp. nov.</title>
        <authorList>
            <person name="Ma T."/>
            <person name="Li Y."/>
        </authorList>
    </citation>
    <scope>NUCLEOTIDE SEQUENCE</scope>
    <source>
        <strain evidence="3">BDR2-2</strain>
    </source>
</reference>
<organism evidence="3 4">
    <name type="scientific">Ectorhizobium quercum</name>
    <dbReference type="NCBI Taxonomy" id="2965071"/>
    <lineage>
        <taxon>Bacteria</taxon>
        <taxon>Pseudomonadati</taxon>
        <taxon>Pseudomonadota</taxon>
        <taxon>Alphaproteobacteria</taxon>
        <taxon>Hyphomicrobiales</taxon>
        <taxon>Rhizobiaceae</taxon>
        <taxon>Ectorhizobium</taxon>
    </lineage>
</organism>
<dbReference type="InterPro" id="IPR036868">
    <property type="entry name" value="TusA-like_sf"/>
</dbReference>
<evidence type="ECO:0000313" key="3">
    <source>
        <dbReference type="EMBL" id="MCX8999994.1"/>
    </source>
</evidence>
<dbReference type="PANTHER" id="PTHR33279">
    <property type="entry name" value="SULFUR CARRIER PROTEIN YEDF-RELATED"/>
    <property type="match status" value="1"/>
</dbReference>
<accession>A0AAE3N3M6</accession>